<dbReference type="GO" id="GO:0016787">
    <property type="term" value="F:hydrolase activity"/>
    <property type="evidence" value="ECO:0007669"/>
    <property type="project" value="UniProtKB-KW"/>
</dbReference>
<dbReference type="PROSITE" id="PS51743">
    <property type="entry name" value="ALPHAVIRUS_MT"/>
    <property type="match status" value="1"/>
</dbReference>
<dbReference type="InterPro" id="IPR005123">
    <property type="entry name" value="Oxoglu/Fe-dep_dioxygenase_dom"/>
</dbReference>
<feature type="domain" description="(+)RNA virus helicase C-terminal" evidence="8">
    <location>
        <begin position="1902"/>
        <end position="2230"/>
    </location>
</feature>
<dbReference type="SUPFAM" id="SSF51197">
    <property type="entry name" value="Clavaminate synthase-like"/>
    <property type="match status" value="1"/>
</dbReference>
<keyword evidence="6" id="KW-0472">Membrane</keyword>
<dbReference type="GO" id="GO:0003723">
    <property type="term" value="F:RNA binding"/>
    <property type="evidence" value="ECO:0007669"/>
    <property type="project" value="InterPro"/>
</dbReference>
<dbReference type="Gene3D" id="2.60.120.590">
    <property type="entry name" value="Alpha-ketoglutarate-dependent dioxygenase AlkB-like"/>
    <property type="match status" value="1"/>
</dbReference>
<evidence type="ECO:0000256" key="4">
    <source>
        <dbReference type="ARBA" id="ARBA00022801"/>
    </source>
</evidence>
<protein>
    <submittedName>
        <fullName evidence="10">Replication-related polyprotein</fullName>
    </submittedName>
</protein>
<evidence type="ECO:0000256" key="5">
    <source>
        <dbReference type="ARBA" id="ARBA00022840"/>
    </source>
</evidence>
<dbReference type="GO" id="GO:0006396">
    <property type="term" value="P:RNA processing"/>
    <property type="evidence" value="ECO:0007669"/>
    <property type="project" value="InterPro"/>
</dbReference>
<evidence type="ECO:0000259" key="8">
    <source>
        <dbReference type="PROSITE" id="PS51657"/>
    </source>
</evidence>
<dbReference type="GO" id="GO:0005524">
    <property type="term" value="F:ATP binding"/>
    <property type="evidence" value="ECO:0007669"/>
    <property type="project" value="UniProtKB-KW"/>
</dbReference>
<organism evidence="10">
    <name type="scientific">Grapevine leafroll-associated virus 3</name>
    <dbReference type="NCBI Taxonomy" id="55951"/>
    <lineage>
        <taxon>Viruses</taxon>
        <taxon>Riboviria</taxon>
        <taxon>Orthornavirae</taxon>
        <taxon>Kitrinoviricota</taxon>
        <taxon>Alsuviricetes</taxon>
        <taxon>Martellivirales</taxon>
        <taxon>Closteroviridae</taxon>
        <taxon>Ampelovirus</taxon>
        <taxon>Ampelovirus trivitis</taxon>
    </lineage>
</organism>
<evidence type="ECO:0000259" key="9">
    <source>
        <dbReference type="PROSITE" id="PS51743"/>
    </source>
</evidence>
<accession>A0A3S9SDY0</accession>
<dbReference type="Pfam" id="PF13532">
    <property type="entry name" value="2OG-FeII_Oxy_2"/>
    <property type="match status" value="1"/>
</dbReference>
<reference evidence="10" key="1">
    <citation type="journal article" date="2018" name="PLoS ONE">
        <title>Characterization of grapevine leafroll-associated virus 3 genetic variants and application towards RT-qPCR assay design.</title>
        <authorList>
            <person name="Diaz-Lara A."/>
            <person name="Klaassen V."/>
            <person name="Stevens K."/>
            <person name="Sudarshana M.R."/>
            <person name="Rowhani A."/>
            <person name="Maree H.J."/>
            <person name="Chooi K.M."/>
            <person name="Blouin A.G."/>
            <person name="Habili N."/>
            <person name="Song Y."/>
            <person name="Aram K."/>
            <person name="Arnold K."/>
            <person name="Cooper M.L."/>
            <person name="Wunderlich L."/>
            <person name="Battany M.C."/>
            <person name="Bettiga L.J."/>
            <person name="Smith R.J."/>
            <person name="Bester R."/>
            <person name="Xiao H."/>
            <person name="Meng B."/>
            <person name="Preece J.E."/>
            <person name="Golino D."/>
            <person name="Al Rwahnih M."/>
        </authorList>
    </citation>
    <scope>NUCLEOTIDE SEQUENCE</scope>
    <source>
        <strain evidence="10">Vdl</strain>
    </source>
</reference>
<dbReference type="SUPFAM" id="SSF52540">
    <property type="entry name" value="P-loop containing nucleoside triphosphate hydrolases"/>
    <property type="match status" value="2"/>
</dbReference>
<dbReference type="Pfam" id="PF01443">
    <property type="entry name" value="Viral_helicase1"/>
    <property type="match status" value="1"/>
</dbReference>
<proteinExistence type="predicted"/>
<dbReference type="Pfam" id="PF01660">
    <property type="entry name" value="Vmethyltransf"/>
    <property type="match status" value="1"/>
</dbReference>
<dbReference type="GO" id="GO:0008174">
    <property type="term" value="F:mRNA methyltransferase activity"/>
    <property type="evidence" value="ECO:0007669"/>
    <property type="project" value="UniProtKB-UniRule"/>
</dbReference>
<dbReference type="InterPro" id="IPR037151">
    <property type="entry name" value="AlkB-like_sf"/>
</dbReference>
<keyword evidence="1" id="KW-0808">Transferase</keyword>
<keyword evidence="3" id="KW-0688">Ribosomal frameshifting</keyword>
<keyword evidence="2" id="KW-0547">Nucleotide-binding</keyword>
<sequence>MDYVRPLRVFSFPHVNSTLEYIRYNKSNSNVNTFLTAVKMVGNVKVSDFTPKGAVLIYIGKLTKGVKRTFVPPPVSGYARQYAVVSGKVAATRGDGVRVIMEARTSTSACSDSSQFKADFEALTHALIVVHYHRVVPYVSEAVKKVAEDVSANKKKSVGEKKAWAVKPTAVGVHTQLPPKPKAATPVVTEPAMSLEEKARLTFGLFFSKGGGDETDAIILRKGVLFNRALNVPITIKNTFVWAKIWDEGTRRRSYFYVKDGVVKSFPIVRGRATIEDFILNTLPGSQVALPSIELWSMRERNFVHTSRGWCWFNNERIREEIYKRRCFSSSFSVGFLLHLGFRMVRAVRFKGSNVLHIPSLHEERTRGWKPGDVYLPNVPKQAVVAGDRTRVGGEILASVANALNQEEVYSSVVSSITNRLVLRDQSALLSHLDTKLCDMFSQRDAMIREKPSHKCDVYLKPNEKEKLRELFPELSLIFSDSVRSSHPFANAIRGCFNGIFSRRCSGVNFFDIGGSFTYHVKAGHVNCHVCNPVLDVKDVKRRINEILFLSTAGSDSFVSSDLLTEAASNSVSYCSTESQKCSHRADAGFMVDVYDMSPRQVAEAMDAKGCLVFDLALMFPIELLYGNGEVYLEELDTLVRREGERLMYNVGQCGEVYEHSFTNVSGFFTNAYIRVFSGAVYKLEYEGYRCGYHHFTMCRAQKVRSAELTQRSLIPTFVGKSVVFLPVVDGTRINFKSIVLDSDFVDRVYSYALNTIGTFENRTFEYAVGAIRSQKTHVITGSRVVHNKVEISPDDMWALVVAIMAQAIKDRAKSIRSYNFIRASDGGLANIFRLFFQALGDCFSGIVSTYAKSVMNDNFNILETLITLPKSFIVKVPSSVLVSITTSGVSDKLELRGAFDVSKRNFSRRLRSSRLRVFSRAIVEDTIKVMKGMKSEDGKPLPITEDSVYAFITGNMSNVHCTRAGLLGGSKASMASLAMKGAASRATGTKIFSGLTSFLSAGGLFYDEGLTPGERLDALTRREHAVNSPVGLLEPGTSVVKQVVSGTKTFLSELSLEDFTTFALRNKTLIGVFTLSMALTPVVWKYRRNIARTGVDVIHRARSGVAAVGLQGLSGGRSLAGDAARGVLTVTRGGLSSAVAVTRNTVARRQVPLALLSFSTSYAVSGCTLLGIWAHALPRHLMFFFGLGTLFGVSASTNSWSLGGYTNSLFTIPELTWEGRSYTSLLPQAALGISLVVRGLLSETVPQLTYVPPIEGRNVYDQALNFYRDFDYDDGAGPSGTVGQSSSETSAMDTSSVLSDVGLSAEGGDFDTRVEAGISHAVDESPRGSVEYVYREHVDEHSARGEAEVVEDPIAPLGTAVLESSAVGPDAGSAPNVEDSRPEVEVEKCSGVIVDVPSSEPPVQEVLESTNGAQAARTEEVVQGDTCGAGVAKSEANPHVFPAQVPEREAGLEASSGAVVEPLQVSVPVAVGKTVPPVEKVRELKAVDKGKAVMHAKEVKSVPVKTSPQGALKISEDAARKELCMFRKCSCGVQLDVYNESTITPRFSQSFKFVDGLKGRRAVFFSKLGDGYAYTGGSHTSAGWPRVLEDILQSLRFPSVFDHCLVQEYTQGGTVPFHADDEECYPHDNPILTVNLVGKANFSIRCRKGGKVMTFNLASGDYFLMPCGYQRTHLHSVTAIDEGRISLTFRATRRVSGVGRSLTLIGGVQESRPTTFPKQQNVNTGTNQVSAVKPQPKALSEGSARDVKGRTTYSVWCEQDYVKKCEWLRSENPVMALKPDYTPMSFEVVKTGTSEDAVVEYMKYLAIGIERTYRALLMARNIAVLTPEGVLKVPNQVYESLPGFHIYKSSSELIYHATLDGLRVRDLPYVFLADRGIFVKGKDVDVVASLGDNMFVCDDTLVFHDAINLIGALKVARCGLIGESFKSFEYKCYNAPPGGGKTTMLVDEFVKVPNSTAMITANVGSSEDINAAVKKKDPNLEGLNSATTVNSRVVNFIVRGMYKRVLVDEVYMMHQGLLQLGVFATGASEGLFFGDINQIPFINREKVFRMDCAVFVPKKENVIYTSKSYRCPLDVCYLLSSMTLKGTEKCYPEKVVSGKDKPVVRSLSKRPIGTTDDVAEIKADVYLCMTQLEKSDMKRTLRGRGCDAPVMTVHEAQGKTFGDVVLFRTKKADDTLFTKQPHILVGLSRHTRSLVYAALSSKLDDKIGTYVNDVSSQSVSDALLHTFAPSGCFRGV</sequence>
<keyword evidence="5" id="KW-0067">ATP-binding</keyword>
<dbReference type="InterPro" id="IPR027351">
    <property type="entry name" value="(+)RNA_virus_helicase_core_dom"/>
</dbReference>
<dbReference type="InterPro" id="IPR027450">
    <property type="entry name" value="AlkB-like"/>
</dbReference>
<keyword evidence="6" id="KW-1133">Transmembrane helix</keyword>
<feature type="domain" description="Fe2OG dioxygenase" evidence="7">
    <location>
        <begin position="1601"/>
        <end position="1694"/>
    </location>
</feature>
<dbReference type="PROSITE" id="PS51471">
    <property type="entry name" value="FE2OG_OXY"/>
    <property type="match status" value="1"/>
</dbReference>
<evidence type="ECO:0000256" key="6">
    <source>
        <dbReference type="SAM" id="Phobius"/>
    </source>
</evidence>
<evidence type="ECO:0000313" key="10">
    <source>
        <dbReference type="EMBL" id="AZR37628.1"/>
    </source>
</evidence>
<evidence type="ECO:0000256" key="1">
    <source>
        <dbReference type="ARBA" id="ARBA00022679"/>
    </source>
</evidence>
<feature type="transmembrane region" description="Helical" evidence="6">
    <location>
        <begin position="1154"/>
        <end position="1175"/>
    </location>
</feature>
<name>A0A3S9SDY0_9CLOS</name>
<evidence type="ECO:0000256" key="2">
    <source>
        <dbReference type="ARBA" id="ARBA00022741"/>
    </source>
</evidence>
<evidence type="ECO:0000256" key="3">
    <source>
        <dbReference type="ARBA" id="ARBA00022758"/>
    </source>
</evidence>
<dbReference type="EMBL" id="MK032068">
    <property type="protein sequence ID" value="AZR37628.1"/>
    <property type="molecule type" value="Genomic_RNA"/>
</dbReference>
<dbReference type="GO" id="GO:0016556">
    <property type="term" value="P:mRNA modification"/>
    <property type="evidence" value="ECO:0007669"/>
    <property type="project" value="InterPro"/>
</dbReference>
<dbReference type="GO" id="GO:0075523">
    <property type="term" value="P:viral translational frameshifting"/>
    <property type="evidence" value="ECO:0007669"/>
    <property type="project" value="UniProtKB-KW"/>
</dbReference>
<keyword evidence="6" id="KW-0812">Transmembrane</keyword>
<keyword evidence="4" id="KW-0378">Hydrolase</keyword>
<dbReference type="Gene3D" id="3.40.50.300">
    <property type="entry name" value="P-loop containing nucleotide triphosphate hydrolases"/>
    <property type="match status" value="2"/>
</dbReference>
<dbReference type="InterPro" id="IPR027417">
    <property type="entry name" value="P-loop_NTPase"/>
</dbReference>
<dbReference type="InterPro" id="IPR002588">
    <property type="entry name" value="Alphavirus-like_MT_dom"/>
</dbReference>
<dbReference type="PROSITE" id="PS51657">
    <property type="entry name" value="PSRV_HELICASE"/>
    <property type="match status" value="1"/>
</dbReference>
<evidence type="ECO:0000259" key="7">
    <source>
        <dbReference type="PROSITE" id="PS51471"/>
    </source>
</evidence>
<feature type="domain" description="Alphavirus-like MT" evidence="9">
    <location>
        <begin position="478"/>
        <end position="669"/>
    </location>
</feature>